<dbReference type="EMBL" id="VSRR010036854">
    <property type="protein sequence ID" value="MPC73462.1"/>
    <property type="molecule type" value="Genomic_DNA"/>
</dbReference>
<comment type="caution">
    <text evidence="2">The sequence shown here is derived from an EMBL/GenBank/DDBJ whole genome shotgun (WGS) entry which is preliminary data.</text>
</comment>
<reference evidence="2 3" key="1">
    <citation type="submission" date="2019-05" db="EMBL/GenBank/DDBJ databases">
        <title>Another draft genome of Portunus trituberculatus and its Hox gene families provides insights of decapod evolution.</title>
        <authorList>
            <person name="Jeong J.-H."/>
            <person name="Song I."/>
            <person name="Kim S."/>
            <person name="Choi T."/>
            <person name="Kim D."/>
            <person name="Ryu S."/>
            <person name="Kim W."/>
        </authorList>
    </citation>
    <scope>NUCLEOTIDE SEQUENCE [LARGE SCALE GENOMIC DNA]</scope>
    <source>
        <tissue evidence="2">Muscle</tissue>
    </source>
</reference>
<evidence type="ECO:0000313" key="3">
    <source>
        <dbReference type="Proteomes" id="UP000324222"/>
    </source>
</evidence>
<keyword evidence="3" id="KW-1185">Reference proteome</keyword>
<evidence type="ECO:0000313" key="2">
    <source>
        <dbReference type="EMBL" id="MPC73462.1"/>
    </source>
</evidence>
<dbReference type="AlphaFoldDB" id="A0A5B7HQ90"/>
<name>A0A5B7HQ90_PORTR</name>
<organism evidence="2 3">
    <name type="scientific">Portunus trituberculatus</name>
    <name type="common">Swimming crab</name>
    <name type="synonym">Neptunus trituberculatus</name>
    <dbReference type="NCBI Taxonomy" id="210409"/>
    <lineage>
        <taxon>Eukaryota</taxon>
        <taxon>Metazoa</taxon>
        <taxon>Ecdysozoa</taxon>
        <taxon>Arthropoda</taxon>
        <taxon>Crustacea</taxon>
        <taxon>Multicrustacea</taxon>
        <taxon>Malacostraca</taxon>
        <taxon>Eumalacostraca</taxon>
        <taxon>Eucarida</taxon>
        <taxon>Decapoda</taxon>
        <taxon>Pleocyemata</taxon>
        <taxon>Brachyura</taxon>
        <taxon>Eubrachyura</taxon>
        <taxon>Portunoidea</taxon>
        <taxon>Portunidae</taxon>
        <taxon>Portuninae</taxon>
        <taxon>Portunus</taxon>
    </lineage>
</organism>
<dbReference type="Proteomes" id="UP000324222">
    <property type="component" value="Unassembled WGS sequence"/>
</dbReference>
<gene>
    <name evidence="2" type="ORF">E2C01_067791</name>
</gene>
<accession>A0A5B7HQ90</accession>
<sequence length="64" mass="6491">MDSASTRSGRHATPLSSSGSGGDGGGRSRNLDSGSGIAARGRMKAGVKPAAGRLYNKQYCKHPT</sequence>
<proteinExistence type="predicted"/>
<feature type="region of interest" description="Disordered" evidence="1">
    <location>
        <begin position="1"/>
        <end position="64"/>
    </location>
</feature>
<protein>
    <submittedName>
        <fullName evidence="2">Uncharacterized protein</fullName>
    </submittedName>
</protein>
<evidence type="ECO:0000256" key="1">
    <source>
        <dbReference type="SAM" id="MobiDB-lite"/>
    </source>
</evidence>